<keyword evidence="5" id="KW-0560">Oxidoreductase</keyword>
<proteinExistence type="predicted"/>
<evidence type="ECO:0000259" key="4">
    <source>
        <dbReference type="Pfam" id="PF13193"/>
    </source>
</evidence>
<dbReference type="InterPro" id="IPR045851">
    <property type="entry name" value="AMP-bd_C_sf"/>
</dbReference>
<dbReference type="InParanoid" id="A0A1V9WZV2"/>
<dbReference type="GO" id="GO:0005777">
    <property type="term" value="C:peroxisome"/>
    <property type="evidence" value="ECO:0007669"/>
    <property type="project" value="UniProtKB-SubCell"/>
</dbReference>
<dbReference type="Pfam" id="PF13193">
    <property type="entry name" value="AMP-binding_C"/>
    <property type="match status" value="1"/>
</dbReference>
<comment type="caution">
    <text evidence="5">The sequence shown here is derived from an EMBL/GenBank/DDBJ whole genome shotgun (WGS) entry which is preliminary data.</text>
</comment>
<reference evidence="5 6" key="1">
    <citation type="journal article" date="2017" name="Gigascience">
        <title>Draft genome of the honey bee ectoparasitic mite, Tropilaelaps mercedesae, is shaped by the parasitic life history.</title>
        <authorList>
            <person name="Dong X."/>
            <person name="Armstrong S.D."/>
            <person name="Xia D."/>
            <person name="Makepeace B.L."/>
            <person name="Darby A.C."/>
            <person name="Kadowaki T."/>
        </authorList>
    </citation>
    <scope>NUCLEOTIDE SEQUENCE [LARGE SCALE GENOMIC DNA]</scope>
    <source>
        <strain evidence="5">Wuxi-XJTLU</strain>
    </source>
</reference>
<dbReference type="EMBL" id="MNPL01031267">
    <property type="protein sequence ID" value="OQR66733.1"/>
    <property type="molecule type" value="Genomic_DNA"/>
</dbReference>
<dbReference type="STRING" id="418985.A0A1V9WZV2"/>
<keyword evidence="2" id="KW-0576">Peroxisome</keyword>
<dbReference type="GO" id="GO:0004497">
    <property type="term" value="F:monooxygenase activity"/>
    <property type="evidence" value="ECO:0007669"/>
    <property type="project" value="UniProtKB-KW"/>
</dbReference>
<dbReference type="InterPro" id="IPR000873">
    <property type="entry name" value="AMP-dep_synth/lig_dom"/>
</dbReference>
<organism evidence="5 6">
    <name type="scientific">Tropilaelaps mercedesae</name>
    <dbReference type="NCBI Taxonomy" id="418985"/>
    <lineage>
        <taxon>Eukaryota</taxon>
        <taxon>Metazoa</taxon>
        <taxon>Ecdysozoa</taxon>
        <taxon>Arthropoda</taxon>
        <taxon>Chelicerata</taxon>
        <taxon>Arachnida</taxon>
        <taxon>Acari</taxon>
        <taxon>Parasitiformes</taxon>
        <taxon>Mesostigmata</taxon>
        <taxon>Gamasina</taxon>
        <taxon>Dermanyssoidea</taxon>
        <taxon>Laelapidae</taxon>
        <taxon>Tropilaelaps</taxon>
    </lineage>
</organism>
<evidence type="ECO:0000313" key="5">
    <source>
        <dbReference type="EMBL" id="OQR66733.1"/>
    </source>
</evidence>
<comment type="subcellular location">
    <subcellularLocation>
        <location evidence="1">Peroxisome</location>
    </subcellularLocation>
</comment>
<keyword evidence="6" id="KW-1185">Reference proteome</keyword>
<dbReference type="InterPro" id="IPR025110">
    <property type="entry name" value="AMP-bd_C"/>
</dbReference>
<dbReference type="GO" id="GO:0016405">
    <property type="term" value="F:CoA-ligase activity"/>
    <property type="evidence" value="ECO:0007669"/>
    <property type="project" value="TreeGrafter"/>
</dbReference>
<dbReference type="AlphaFoldDB" id="A0A1V9WZV2"/>
<dbReference type="SUPFAM" id="SSF56801">
    <property type="entry name" value="Acetyl-CoA synthetase-like"/>
    <property type="match status" value="1"/>
</dbReference>
<protein>
    <submittedName>
        <fullName evidence="5">Luciferin 4-monooxygenase-like</fullName>
    </submittedName>
</protein>
<gene>
    <name evidence="5" type="ORF">BIW11_13959</name>
</gene>
<dbReference type="Proteomes" id="UP000192247">
    <property type="component" value="Unassembled WGS sequence"/>
</dbReference>
<dbReference type="Pfam" id="PF00501">
    <property type="entry name" value="AMP-binding"/>
    <property type="match status" value="1"/>
</dbReference>
<keyword evidence="5" id="KW-0503">Monooxygenase</keyword>
<evidence type="ECO:0000313" key="6">
    <source>
        <dbReference type="Proteomes" id="UP000192247"/>
    </source>
</evidence>
<evidence type="ECO:0000256" key="1">
    <source>
        <dbReference type="ARBA" id="ARBA00004275"/>
    </source>
</evidence>
<sequence>MASPANDLRIAATMEDLLKRGACFEPPDNVHPNEDEVTQLLAMPVVLRALIDVLKANPGSLSSLKTVGVGGSVISIPWSKEFLSLIDLESYRIIYGMSECLLASATPDKEKWVTSIGRPMPGVEMKIVDSEGNTLGPHEAGEIAVNAPCNMKGYDKNPKATSEIFIDGWLMTGDCGYMDEEGFFFIKERIKEMIKCMDNQVAPAELEDYLVANHQGVKEVAVIGLPNDEVGEAPTAYVVLNEGVDPSEELRQKLVDMVKEEFATFKQLYGGVFFVTSVPKTDSGKFAKVDLKKQVLAGEYETF</sequence>
<dbReference type="OrthoDB" id="6495516at2759"/>
<feature type="domain" description="AMP-dependent synthetase/ligase" evidence="3">
    <location>
        <begin position="36"/>
        <end position="154"/>
    </location>
</feature>
<dbReference type="PANTHER" id="PTHR24096:SF422">
    <property type="entry name" value="BCDNA.GH02901"/>
    <property type="match status" value="1"/>
</dbReference>
<dbReference type="InterPro" id="IPR042099">
    <property type="entry name" value="ANL_N_sf"/>
</dbReference>
<feature type="domain" description="AMP-binding enzyme C-terminal" evidence="4">
    <location>
        <begin position="211"/>
        <end position="285"/>
    </location>
</feature>
<dbReference type="Gene3D" id="3.40.50.12780">
    <property type="entry name" value="N-terminal domain of ligase-like"/>
    <property type="match status" value="1"/>
</dbReference>
<evidence type="ECO:0000256" key="2">
    <source>
        <dbReference type="ARBA" id="ARBA00023140"/>
    </source>
</evidence>
<name>A0A1V9WZV2_9ACAR</name>
<evidence type="ECO:0000259" key="3">
    <source>
        <dbReference type="Pfam" id="PF00501"/>
    </source>
</evidence>
<dbReference type="PANTHER" id="PTHR24096">
    <property type="entry name" value="LONG-CHAIN-FATTY-ACID--COA LIGASE"/>
    <property type="match status" value="1"/>
</dbReference>
<accession>A0A1V9WZV2</accession>
<dbReference type="Gene3D" id="3.30.300.30">
    <property type="match status" value="1"/>
</dbReference>